<dbReference type="PIRSF" id="PIRSF000103">
    <property type="entry name" value="HIBADH"/>
    <property type="match status" value="1"/>
</dbReference>
<comment type="caution">
    <text evidence="6">The sequence shown here is derived from an EMBL/GenBank/DDBJ whole genome shotgun (WGS) entry which is preliminary data.</text>
</comment>
<evidence type="ECO:0000313" key="6">
    <source>
        <dbReference type="EMBL" id="HCT57760.1"/>
    </source>
</evidence>
<evidence type="ECO:0000256" key="1">
    <source>
        <dbReference type="ARBA" id="ARBA00023002"/>
    </source>
</evidence>
<dbReference type="EMBL" id="DPIY01000010">
    <property type="protein sequence ID" value="HCT57760.1"/>
    <property type="molecule type" value="Genomic_DNA"/>
</dbReference>
<dbReference type="PANTHER" id="PTHR43060:SF15">
    <property type="entry name" value="3-HYDROXYISOBUTYRATE DEHYDROGENASE-LIKE 1, MITOCHONDRIAL-RELATED"/>
    <property type="match status" value="1"/>
</dbReference>
<dbReference type="Pfam" id="PF14833">
    <property type="entry name" value="NAD_binding_11"/>
    <property type="match status" value="1"/>
</dbReference>
<keyword evidence="2" id="KW-0520">NAD</keyword>
<keyword evidence="1" id="KW-0560">Oxidoreductase</keyword>
<dbReference type="SUPFAM" id="SSF51735">
    <property type="entry name" value="NAD(P)-binding Rossmann-fold domains"/>
    <property type="match status" value="1"/>
</dbReference>
<feature type="domain" description="3-hydroxyisobutyrate dehydrogenase-like NAD-binding" evidence="5">
    <location>
        <begin position="169"/>
        <end position="291"/>
    </location>
</feature>
<feature type="domain" description="6-phosphogluconate dehydrogenase NADP-binding" evidence="4">
    <location>
        <begin position="6"/>
        <end position="166"/>
    </location>
</feature>
<dbReference type="AlphaFoldDB" id="A0A3D4V9F6"/>
<dbReference type="GO" id="GO:0016491">
    <property type="term" value="F:oxidoreductase activity"/>
    <property type="evidence" value="ECO:0007669"/>
    <property type="project" value="UniProtKB-KW"/>
</dbReference>
<dbReference type="GO" id="GO:0051287">
    <property type="term" value="F:NAD binding"/>
    <property type="evidence" value="ECO:0007669"/>
    <property type="project" value="InterPro"/>
</dbReference>
<dbReference type="PANTHER" id="PTHR43060">
    <property type="entry name" value="3-HYDROXYISOBUTYRATE DEHYDROGENASE-LIKE 1, MITOCHONDRIAL-RELATED"/>
    <property type="match status" value="1"/>
</dbReference>
<feature type="active site" evidence="3">
    <location>
        <position position="175"/>
    </location>
</feature>
<protein>
    <submittedName>
        <fullName evidence="6">NAD(P)-dependent oxidoreductase</fullName>
    </submittedName>
</protein>
<evidence type="ECO:0000259" key="5">
    <source>
        <dbReference type="Pfam" id="PF14833"/>
    </source>
</evidence>
<dbReference type="SUPFAM" id="SSF48179">
    <property type="entry name" value="6-phosphogluconate dehydrogenase C-terminal domain-like"/>
    <property type="match status" value="1"/>
</dbReference>
<proteinExistence type="predicted"/>
<dbReference type="Gene3D" id="1.10.1040.10">
    <property type="entry name" value="N-(1-d-carboxylethyl)-l-norvaline Dehydrogenase, domain 2"/>
    <property type="match status" value="1"/>
</dbReference>
<dbReference type="InterPro" id="IPR008927">
    <property type="entry name" value="6-PGluconate_DH-like_C_sf"/>
</dbReference>
<evidence type="ECO:0000256" key="3">
    <source>
        <dbReference type="PIRSR" id="PIRSR000103-1"/>
    </source>
</evidence>
<sequence>MMSTSTIGFIGTGLIGAPMVERLLECGRSVVVWNRSSEKLAPLLAAGATAAGSMRELAEQVDIVCICLTDTSAVEDVLFGANGIASAMRAGQLLVDLSSIAPDATQRMATRLHSEAGARWIDAPVSGGVPAARAGRLIIFAGGEADDIAHAAPVFDALSQRVTHMGANGAGQLTKSCNQQIVACNLMVIAEMLAFAEKSGVDASKLPAALAGGFADSLPLQIFGPRMAANIDTPRLGAVGTFRKDIEQVGRLAGEVGASIPVTRAALERYREAIAASDIGADGDASRLIRLTRNATSQHPAS</sequence>
<evidence type="ECO:0000259" key="4">
    <source>
        <dbReference type="Pfam" id="PF03446"/>
    </source>
</evidence>
<dbReference type="InterPro" id="IPR029154">
    <property type="entry name" value="HIBADH-like_NADP-bd"/>
</dbReference>
<name>A0A3D4V9F6_9BACT</name>
<dbReference type="InterPro" id="IPR015815">
    <property type="entry name" value="HIBADH-related"/>
</dbReference>
<evidence type="ECO:0000313" key="7">
    <source>
        <dbReference type="Proteomes" id="UP000264071"/>
    </source>
</evidence>
<organism evidence="6 7">
    <name type="scientific">Gemmatimonas aurantiaca</name>
    <dbReference type="NCBI Taxonomy" id="173480"/>
    <lineage>
        <taxon>Bacteria</taxon>
        <taxon>Pseudomonadati</taxon>
        <taxon>Gemmatimonadota</taxon>
        <taxon>Gemmatimonadia</taxon>
        <taxon>Gemmatimonadales</taxon>
        <taxon>Gemmatimonadaceae</taxon>
        <taxon>Gemmatimonas</taxon>
    </lineage>
</organism>
<dbReference type="Proteomes" id="UP000264071">
    <property type="component" value="Unassembled WGS sequence"/>
</dbReference>
<dbReference type="InterPro" id="IPR036291">
    <property type="entry name" value="NAD(P)-bd_dom_sf"/>
</dbReference>
<gene>
    <name evidence="6" type="ORF">DGD08_11220</name>
</gene>
<dbReference type="GO" id="GO:0050661">
    <property type="term" value="F:NADP binding"/>
    <property type="evidence" value="ECO:0007669"/>
    <property type="project" value="InterPro"/>
</dbReference>
<dbReference type="InterPro" id="IPR006115">
    <property type="entry name" value="6PGDH_NADP-bd"/>
</dbReference>
<accession>A0A3D4V9F6</accession>
<dbReference type="InterPro" id="IPR013328">
    <property type="entry name" value="6PGD_dom2"/>
</dbReference>
<dbReference type="Gene3D" id="3.40.50.720">
    <property type="entry name" value="NAD(P)-binding Rossmann-like Domain"/>
    <property type="match status" value="1"/>
</dbReference>
<evidence type="ECO:0000256" key="2">
    <source>
        <dbReference type="ARBA" id="ARBA00023027"/>
    </source>
</evidence>
<dbReference type="Pfam" id="PF03446">
    <property type="entry name" value="NAD_binding_2"/>
    <property type="match status" value="1"/>
</dbReference>
<reference evidence="6 7" key="1">
    <citation type="journal article" date="2018" name="Nat. Biotechnol.">
        <title>A standardized bacterial taxonomy based on genome phylogeny substantially revises the tree of life.</title>
        <authorList>
            <person name="Parks D.H."/>
            <person name="Chuvochina M."/>
            <person name="Waite D.W."/>
            <person name="Rinke C."/>
            <person name="Skarshewski A."/>
            <person name="Chaumeil P.A."/>
            <person name="Hugenholtz P."/>
        </authorList>
    </citation>
    <scope>NUCLEOTIDE SEQUENCE [LARGE SCALE GENOMIC DNA]</scope>
    <source>
        <strain evidence="6">UBA8844</strain>
    </source>
</reference>